<dbReference type="GO" id="GO:0030246">
    <property type="term" value="F:carbohydrate binding"/>
    <property type="evidence" value="ECO:0007669"/>
    <property type="project" value="InterPro"/>
</dbReference>
<evidence type="ECO:0000313" key="3">
    <source>
        <dbReference type="EMBL" id="NOU97440.1"/>
    </source>
</evidence>
<dbReference type="PROSITE" id="PS50853">
    <property type="entry name" value="FN3"/>
    <property type="match status" value="1"/>
</dbReference>
<dbReference type="Gene3D" id="2.60.40.680">
    <property type="match status" value="1"/>
</dbReference>
<evidence type="ECO:0000259" key="2">
    <source>
        <dbReference type="PROSITE" id="PS50853"/>
    </source>
</evidence>
<proteinExistence type="predicted"/>
<keyword evidence="4" id="KW-1185">Reference proteome</keyword>
<dbReference type="PANTHER" id="PTHR47135">
    <property type="entry name" value="FIBRONECTIN TYPE III DOMAIN-CONTAINING PROTEIN 7"/>
    <property type="match status" value="1"/>
</dbReference>
<evidence type="ECO:0000313" key="4">
    <source>
        <dbReference type="Proteomes" id="UP000641588"/>
    </source>
</evidence>
<dbReference type="InterPro" id="IPR003961">
    <property type="entry name" value="FN3_dom"/>
</dbReference>
<organism evidence="3 4">
    <name type="scientific">Paenibacillus foliorum</name>
    <dbReference type="NCBI Taxonomy" id="2654974"/>
    <lineage>
        <taxon>Bacteria</taxon>
        <taxon>Bacillati</taxon>
        <taxon>Bacillota</taxon>
        <taxon>Bacilli</taxon>
        <taxon>Bacillales</taxon>
        <taxon>Paenibacillaceae</taxon>
        <taxon>Paenibacillus</taxon>
    </lineage>
</organism>
<gene>
    <name evidence="3" type="ORF">GC093_30075</name>
</gene>
<dbReference type="AlphaFoldDB" id="A0A972H2H9"/>
<keyword evidence="1" id="KW-0732">Signal</keyword>
<feature type="chain" id="PRO_5037721278" description="Fibronectin type-III domain-containing protein" evidence="1">
    <location>
        <begin position="30"/>
        <end position="637"/>
    </location>
</feature>
<dbReference type="SMART" id="SM00060">
    <property type="entry name" value="FN3"/>
    <property type="match status" value="2"/>
</dbReference>
<name>A0A972H2H9_9BACL</name>
<dbReference type="PANTHER" id="PTHR47135:SF3">
    <property type="entry name" value="FIBRONECTIN TYPE-III DOMAIN-CONTAINING PROTEIN"/>
    <property type="match status" value="1"/>
</dbReference>
<dbReference type="InterPro" id="IPR003343">
    <property type="entry name" value="Big_2"/>
</dbReference>
<dbReference type="SUPFAM" id="SSF49384">
    <property type="entry name" value="Carbohydrate-binding domain"/>
    <property type="match status" value="1"/>
</dbReference>
<dbReference type="CDD" id="cd08547">
    <property type="entry name" value="Type_II_cohesin"/>
    <property type="match status" value="1"/>
</dbReference>
<comment type="caution">
    <text evidence="3">The sequence shown here is derived from an EMBL/GenBank/DDBJ whole genome shotgun (WGS) entry which is preliminary data.</text>
</comment>
<dbReference type="Gene3D" id="2.60.40.1080">
    <property type="match status" value="1"/>
</dbReference>
<feature type="domain" description="Fibronectin type-III" evidence="2">
    <location>
        <begin position="241"/>
        <end position="333"/>
    </location>
</feature>
<sequence>MKVSRLNKALGIIMTLAMSLPMWPLSAFADSSLPQGWTENLTNGSVTSGTSFVSQQSSSFVNGKFTVAANRGKIQSTASGGDTTYFLNVPVSGDFTMTARVVTVGIEPGNTAINTENRAMLMVKDGVSNDSNSFSAFFKPTSITGPITGVATGYRRFGADVGGTNSPSINVPVYLKLVKSGKDYTASYALDGISFAQITSKKDTADTLASPTLNVGLAVTAATVQFDNVSIIKSDGTAVFGTAAPKNVSAVGGNGSATVSWDAASGANSYTLSQSTSATGPFTAVSSATNISALSASITGLANGTKYYYAVTANGVNGSTSSAIVEATPALPAPAIPTGLAATVSNAHVGLTWNTVTEATYYMVKRGTASGGPFSLIATSVTAAAYEDFNVTNGNTYHYVVNAVNANGSSANSTSVSATPSAAPTTVLVNSIAVTSTEGSAITTKNGTLQMLATVLPNNATNATVTWSVYEADGVTVTDRATINNSGLLQAFKDGNVKVIAKAKDGSGVSGGSSTITISGQTPAPIIVPTVTLTGPQQAASGQLFSSSYGLSNVSASVYKAIYAQDVTFQYDANVLTFVSAESLKSGLTLSQIITDVPGRIRIIAGVQLAADAITADGELIKLNWQAKNLSQAGTGL</sequence>
<dbReference type="Proteomes" id="UP000641588">
    <property type="component" value="Unassembled WGS sequence"/>
</dbReference>
<dbReference type="Gene3D" id="2.60.120.200">
    <property type="match status" value="1"/>
</dbReference>
<reference evidence="3" key="1">
    <citation type="submission" date="2019-10" db="EMBL/GenBank/DDBJ databases">
        <title>Description of Paenibacillus glebae sp. nov.</title>
        <authorList>
            <person name="Carlier A."/>
            <person name="Qi S."/>
        </authorList>
    </citation>
    <scope>NUCLEOTIDE SEQUENCE</scope>
    <source>
        <strain evidence="3">LMG 31456</strain>
    </source>
</reference>
<dbReference type="InterPro" id="IPR036116">
    <property type="entry name" value="FN3_sf"/>
</dbReference>
<dbReference type="Pfam" id="PF02368">
    <property type="entry name" value="Big_2"/>
    <property type="match status" value="1"/>
</dbReference>
<dbReference type="InterPro" id="IPR008965">
    <property type="entry name" value="CBM2/CBM3_carb-bd_dom_sf"/>
</dbReference>
<dbReference type="SUPFAM" id="SSF49265">
    <property type="entry name" value="Fibronectin type III"/>
    <property type="match status" value="1"/>
</dbReference>
<protein>
    <recommendedName>
        <fullName evidence="2">Fibronectin type-III domain-containing protein</fullName>
    </recommendedName>
</protein>
<dbReference type="CDD" id="cd00063">
    <property type="entry name" value="FN3"/>
    <property type="match status" value="1"/>
</dbReference>
<accession>A0A972H2H9</accession>
<dbReference type="InterPro" id="IPR013783">
    <property type="entry name" value="Ig-like_fold"/>
</dbReference>
<feature type="signal peptide" evidence="1">
    <location>
        <begin position="1"/>
        <end position="29"/>
    </location>
</feature>
<dbReference type="Gene3D" id="2.60.40.10">
    <property type="entry name" value="Immunoglobulins"/>
    <property type="match status" value="2"/>
</dbReference>
<evidence type="ECO:0000256" key="1">
    <source>
        <dbReference type="SAM" id="SignalP"/>
    </source>
</evidence>
<dbReference type="RefSeq" id="WP_171655696.1">
    <property type="nucleotide sequence ID" value="NZ_WHOD01000113.1"/>
</dbReference>
<dbReference type="EMBL" id="WHOD01000113">
    <property type="protein sequence ID" value="NOU97440.1"/>
    <property type="molecule type" value="Genomic_DNA"/>
</dbReference>